<evidence type="ECO:0000313" key="5">
    <source>
        <dbReference type="Proteomes" id="UP000494183"/>
    </source>
</evidence>
<feature type="domain" description="HTH merR-type" evidence="3">
    <location>
        <begin position="1"/>
        <end position="71"/>
    </location>
</feature>
<dbReference type="SMART" id="SM00422">
    <property type="entry name" value="HTH_MERR"/>
    <property type="match status" value="1"/>
</dbReference>
<evidence type="ECO:0000259" key="3">
    <source>
        <dbReference type="PROSITE" id="PS50937"/>
    </source>
</evidence>
<proteinExistence type="predicted"/>
<reference evidence="4 5" key="1">
    <citation type="submission" date="2020-04" db="EMBL/GenBank/DDBJ databases">
        <authorList>
            <person name="De Canck E."/>
        </authorList>
    </citation>
    <scope>NUCLEOTIDE SEQUENCE [LARGE SCALE GENOMIC DNA]</scope>
    <source>
        <strain evidence="4 5">LMG 6000</strain>
    </source>
</reference>
<keyword evidence="5" id="KW-1185">Reference proteome</keyword>
<feature type="region of interest" description="Disordered" evidence="2">
    <location>
        <begin position="339"/>
        <end position="365"/>
    </location>
</feature>
<dbReference type="Gene3D" id="1.10.1660.10">
    <property type="match status" value="1"/>
</dbReference>
<evidence type="ECO:0000313" key="4">
    <source>
        <dbReference type="EMBL" id="CAB3931384.1"/>
    </source>
</evidence>
<gene>
    <name evidence="4" type="ORF">LMG6000_02125</name>
</gene>
<dbReference type="Proteomes" id="UP000494183">
    <property type="component" value="Unassembled WGS sequence"/>
</dbReference>
<keyword evidence="1" id="KW-0238">DNA-binding</keyword>
<dbReference type="Pfam" id="PF13411">
    <property type="entry name" value="MerR_1"/>
    <property type="match status" value="1"/>
</dbReference>
<evidence type="ECO:0000256" key="2">
    <source>
        <dbReference type="SAM" id="MobiDB-lite"/>
    </source>
</evidence>
<feature type="compositionally biased region" description="Pro residues" evidence="2">
    <location>
        <begin position="343"/>
        <end position="352"/>
    </location>
</feature>
<dbReference type="PROSITE" id="PS50937">
    <property type="entry name" value="HTH_MERR_2"/>
    <property type="match status" value="1"/>
</dbReference>
<dbReference type="SUPFAM" id="SSF46955">
    <property type="entry name" value="Putative DNA-binding domain"/>
    <property type="match status" value="1"/>
</dbReference>
<protein>
    <recommendedName>
        <fullName evidence="3">HTH merR-type domain-containing protein</fullName>
    </recommendedName>
</protein>
<organism evidence="4 5">
    <name type="scientific">Achromobacter insolitus</name>
    <dbReference type="NCBI Taxonomy" id="217204"/>
    <lineage>
        <taxon>Bacteria</taxon>
        <taxon>Pseudomonadati</taxon>
        <taxon>Pseudomonadota</taxon>
        <taxon>Betaproteobacteria</taxon>
        <taxon>Burkholderiales</taxon>
        <taxon>Alcaligenaceae</taxon>
        <taxon>Achromobacter</taxon>
    </lineage>
</organism>
<dbReference type="EMBL" id="CADILH010000003">
    <property type="protein sequence ID" value="CAB3931384.1"/>
    <property type="molecule type" value="Genomic_DNA"/>
</dbReference>
<name>A0A6S7F8K7_9BURK</name>
<dbReference type="GO" id="GO:0003677">
    <property type="term" value="F:DNA binding"/>
    <property type="evidence" value="ECO:0007669"/>
    <property type="project" value="UniProtKB-KW"/>
</dbReference>
<dbReference type="PANTHER" id="PTHR30204:SF90">
    <property type="entry name" value="HTH-TYPE TRANSCRIPTIONAL ACTIVATOR MTA"/>
    <property type="match status" value="1"/>
</dbReference>
<dbReference type="PRINTS" id="PR00040">
    <property type="entry name" value="HTHMERR"/>
</dbReference>
<dbReference type="InterPro" id="IPR047057">
    <property type="entry name" value="MerR_fam"/>
</dbReference>
<dbReference type="PANTHER" id="PTHR30204">
    <property type="entry name" value="REDOX-CYCLING DRUG-SENSING TRANSCRIPTIONAL ACTIVATOR SOXR"/>
    <property type="match status" value="1"/>
</dbReference>
<dbReference type="AlphaFoldDB" id="A0A6S7F8K7"/>
<dbReference type="CDD" id="cd04788">
    <property type="entry name" value="HTH_NolA-AlbR"/>
    <property type="match status" value="1"/>
</dbReference>
<accession>A0A6S7F8K7</accession>
<dbReference type="GO" id="GO:0003700">
    <property type="term" value="F:DNA-binding transcription factor activity"/>
    <property type="evidence" value="ECO:0007669"/>
    <property type="project" value="InterPro"/>
</dbReference>
<evidence type="ECO:0000256" key="1">
    <source>
        <dbReference type="ARBA" id="ARBA00023125"/>
    </source>
</evidence>
<sequence>MRLKVGELAKRSGLTVRTLHHYHAIGLLTPSARAENGYRLYGRDDIARLHQIQALRRFGLPLAEIGAYLDQPGTPLDEIIAKQIVMLDRQILQAARLRERLVQLQGQLAEGTEPELADWLTTLELMTMYDKYFSPEELARLPMYRNQNGDPDWLALIDEVREQMAGGVAPEEERPRALALRWMTLLLRDTNGDPRLLVKLNRMHELEPAMQEHIGISPEMRAYVLRAFSESKMRLYERHLAPEEARYMRDHYGDRIGEWPGLIAEVRDAIDAGVAPDSAAGLELARRWLDLFRSYAGNDAATQAKFRHALMTEPELTAGTWADDATLGFMRQAMAALGTAMPPAAPPPPPDTHPVKAAGVRGKQP</sequence>
<dbReference type="InterPro" id="IPR000551">
    <property type="entry name" value="MerR-type_HTH_dom"/>
</dbReference>
<dbReference type="InterPro" id="IPR009061">
    <property type="entry name" value="DNA-bd_dom_put_sf"/>
</dbReference>